<dbReference type="PROSITE" id="PS51831">
    <property type="entry name" value="HD"/>
    <property type="match status" value="1"/>
</dbReference>
<dbReference type="PANTHER" id="PTHR43155">
    <property type="entry name" value="CYCLIC DI-GMP PHOSPHODIESTERASE PA4108-RELATED"/>
    <property type="match status" value="1"/>
</dbReference>
<dbReference type="AlphaFoldDB" id="A0AAW3JPX9"/>
<dbReference type="InterPro" id="IPR006674">
    <property type="entry name" value="HD_domain"/>
</dbReference>
<sequence>MAAKRILTSRATQNMIVADDVYTSDDKLVIPEGTVLTEDIIDSLKEYGVFAIRIKVDDDGNNAAAENEKVTPAGDEALNEQRQEIKNSAEQEHESFLKQVKESKEFEVFHSAFVDSVDNLKNVFSKVVMHNEQIDGESILSDVENVVSKGRNSIHILDMLQCMRGYDDVTYVHSVNVALLSNMIGRIVYPDISDEELKVLTLAGLLHDIGKMMVPDNIIQKKGRLTLPEYNLVKTHVLFGNNILKGIDNLDPRIAEVAMRHHERCDGTGYPGGYKREQIEPFARIVAIADTYDAMTSDRAYRAAICPFDVIEMFEREGIVKYDVAFLLPFLEKAVQAYMNTDVRLSTNQIGKVIMINKNEFSKPVVQVGDEFYDLSKETNDIVIDKVLI</sequence>
<evidence type="ECO:0000259" key="2">
    <source>
        <dbReference type="PROSITE" id="PS51832"/>
    </source>
</evidence>
<evidence type="ECO:0000313" key="3">
    <source>
        <dbReference type="EMBL" id="KQC84350.1"/>
    </source>
</evidence>
<dbReference type="SMART" id="SM00471">
    <property type="entry name" value="HDc"/>
    <property type="match status" value="1"/>
</dbReference>
<evidence type="ECO:0000259" key="1">
    <source>
        <dbReference type="PROSITE" id="PS51831"/>
    </source>
</evidence>
<name>A0AAW3JPX9_9FIRM</name>
<dbReference type="Gene3D" id="1.10.3210.10">
    <property type="entry name" value="Hypothetical protein af1432"/>
    <property type="match status" value="1"/>
</dbReference>
<dbReference type="Pfam" id="PF13487">
    <property type="entry name" value="HD_5"/>
    <property type="match status" value="1"/>
</dbReference>
<dbReference type="InterPro" id="IPR003607">
    <property type="entry name" value="HD/PDEase_dom"/>
</dbReference>
<dbReference type="InterPro" id="IPR037522">
    <property type="entry name" value="HD_GYP_dom"/>
</dbReference>
<comment type="caution">
    <text evidence="3">The sequence shown here is derived from an EMBL/GenBank/DDBJ whole genome shotgun (WGS) entry which is preliminary data.</text>
</comment>
<keyword evidence="4" id="KW-1185">Reference proteome</keyword>
<dbReference type="EMBL" id="LLKB01000006">
    <property type="protein sequence ID" value="KQC84350.1"/>
    <property type="molecule type" value="Genomic_DNA"/>
</dbReference>
<dbReference type="InterPro" id="IPR006675">
    <property type="entry name" value="HDIG_dom"/>
</dbReference>
<evidence type="ECO:0008006" key="5">
    <source>
        <dbReference type="Google" id="ProtNLM"/>
    </source>
</evidence>
<dbReference type="RefSeq" id="WP_055945937.1">
    <property type="nucleotide sequence ID" value="NZ_LLKB01000006.1"/>
</dbReference>
<dbReference type="NCBIfam" id="TIGR00277">
    <property type="entry name" value="HDIG"/>
    <property type="match status" value="1"/>
</dbReference>
<reference evidence="3 4" key="1">
    <citation type="submission" date="2015-10" db="EMBL/GenBank/DDBJ databases">
        <title>Butyribacter intestini gen. nov., sp. nov., a butyric acid-producing bacterium of the family Lachnospiraceae isolated from the human faeces.</title>
        <authorList>
            <person name="Zou Y."/>
            <person name="Xue W."/>
            <person name="Luo G."/>
            <person name="Lv M."/>
        </authorList>
    </citation>
    <scope>NUCLEOTIDE SEQUENCE [LARGE SCALE GENOMIC DNA]</scope>
    <source>
        <strain evidence="3 4">TF01-11</strain>
    </source>
</reference>
<dbReference type="PROSITE" id="PS51832">
    <property type="entry name" value="HD_GYP"/>
    <property type="match status" value="1"/>
</dbReference>
<gene>
    <name evidence="3" type="ORF">APZ18_13675</name>
</gene>
<dbReference type="SUPFAM" id="SSF109604">
    <property type="entry name" value="HD-domain/PDEase-like"/>
    <property type="match status" value="1"/>
</dbReference>
<dbReference type="PANTHER" id="PTHR43155:SF2">
    <property type="entry name" value="CYCLIC DI-GMP PHOSPHODIESTERASE PA4108"/>
    <property type="match status" value="1"/>
</dbReference>
<dbReference type="CDD" id="cd00077">
    <property type="entry name" value="HDc"/>
    <property type="match status" value="1"/>
</dbReference>
<protein>
    <recommendedName>
        <fullName evidence="5">Cyclic di-GMP phosphodiesterase response regulator RpfG</fullName>
    </recommendedName>
</protein>
<feature type="domain" description="HD-GYP" evidence="2">
    <location>
        <begin position="148"/>
        <end position="346"/>
    </location>
</feature>
<proteinExistence type="predicted"/>
<dbReference type="Proteomes" id="UP000050833">
    <property type="component" value="Unassembled WGS sequence"/>
</dbReference>
<evidence type="ECO:0000313" key="4">
    <source>
        <dbReference type="Proteomes" id="UP000050833"/>
    </source>
</evidence>
<organism evidence="3 4">
    <name type="scientific">Butyribacter intestini</name>
    <dbReference type="NCBI Taxonomy" id="1703332"/>
    <lineage>
        <taxon>Bacteria</taxon>
        <taxon>Bacillati</taxon>
        <taxon>Bacillota</taxon>
        <taxon>Clostridia</taxon>
        <taxon>Lachnospirales</taxon>
        <taxon>Lachnospiraceae</taxon>
        <taxon>Butyribacter</taxon>
    </lineage>
</organism>
<accession>A0AAW3JPX9</accession>
<feature type="domain" description="HD" evidence="1">
    <location>
        <begin position="170"/>
        <end position="295"/>
    </location>
</feature>